<dbReference type="PANTHER" id="PTHR30273">
    <property type="entry name" value="PERIPLASMIC SIGNAL SENSOR AND SIGMA FACTOR ACTIVATOR FECR-RELATED"/>
    <property type="match status" value="1"/>
</dbReference>
<dbReference type="EMBL" id="QGDC01000002">
    <property type="protein sequence ID" value="RCH56115.1"/>
    <property type="molecule type" value="Genomic_DNA"/>
</dbReference>
<organism evidence="4 5">
    <name type="scientific">Mucilaginibacter hurinus</name>
    <dbReference type="NCBI Taxonomy" id="2201324"/>
    <lineage>
        <taxon>Bacteria</taxon>
        <taxon>Pseudomonadati</taxon>
        <taxon>Bacteroidota</taxon>
        <taxon>Sphingobacteriia</taxon>
        <taxon>Sphingobacteriales</taxon>
        <taxon>Sphingobacteriaceae</taxon>
        <taxon>Mucilaginibacter</taxon>
    </lineage>
</organism>
<feature type="transmembrane region" description="Helical" evidence="1">
    <location>
        <begin position="84"/>
        <end position="104"/>
    </location>
</feature>
<proteinExistence type="predicted"/>
<dbReference type="InterPro" id="IPR012373">
    <property type="entry name" value="Ferrdict_sens_TM"/>
</dbReference>
<dbReference type="Proteomes" id="UP000253209">
    <property type="component" value="Unassembled WGS sequence"/>
</dbReference>
<keyword evidence="1" id="KW-0812">Transmembrane</keyword>
<dbReference type="PIRSF" id="PIRSF018266">
    <property type="entry name" value="FecR"/>
    <property type="match status" value="1"/>
</dbReference>
<evidence type="ECO:0000313" key="5">
    <source>
        <dbReference type="Proteomes" id="UP000253209"/>
    </source>
</evidence>
<keyword evidence="5" id="KW-1185">Reference proteome</keyword>
<evidence type="ECO:0000256" key="1">
    <source>
        <dbReference type="SAM" id="Phobius"/>
    </source>
</evidence>
<keyword evidence="1" id="KW-0472">Membrane</keyword>
<accession>A0A367GSP9</accession>
<evidence type="ECO:0008006" key="6">
    <source>
        <dbReference type="Google" id="ProtNLM"/>
    </source>
</evidence>
<dbReference type="InterPro" id="IPR006860">
    <property type="entry name" value="FecR"/>
</dbReference>
<feature type="domain" description="FecR protein" evidence="2">
    <location>
        <begin position="132"/>
        <end position="216"/>
    </location>
</feature>
<dbReference type="AlphaFoldDB" id="A0A367GSP9"/>
<dbReference type="InterPro" id="IPR032508">
    <property type="entry name" value="FecR_C"/>
</dbReference>
<feature type="domain" description="Protein FecR C-terminal" evidence="3">
    <location>
        <begin position="267"/>
        <end position="334"/>
    </location>
</feature>
<evidence type="ECO:0000313" key="4">
    <source>
        <dbReference type="EMBL" id="RCH56115.1"/>
    </source>
</evidence>
<dbReference type="PANTHER" id="PTHR30273:SF2">
    <property type="entry name" value="PROTEIN FECR"/>
    <property type="match status" value="1"/>
</dbReference>
<dbReference type="Gene3D" id="3.55.50.30">
    <property type="match status" value="1"/>
</dbReference>
<reference evidence="4 5" key="1">
    <citation type="submission" date="2018-05" db="EMBL/GenBank/DDBJ databases">
        <title>Mucilaginibacter hurinus sp. nov., isolated from briquette warehouse soil.</title>
        <authorList>
            <person name="Choi L."/>
        </authorList>
    </citation>
    <scope>NUCLEOTIDE SEQUENCE [LARGE SCALE GENOMIC DNA]</scope>
    <source>
        <strain evidence="4 5">ZR32</strain>
    </source>
</reference>
<evidence type="ECO:0000259" key="2">
    <source>
        <dbReference type="Pfam" id="PF04773"/>
    </source>
</evidence>
<dbReference type="Pfam" id="PF04773">
    <property type="entry name" value="FecR"/>
    <property type="match status" value="1"/>
</dbReference>
<dbReference type="Pfam" id="PF16344">
    <property type="entry name" value="FecR_C"/>
    <property type="match status" value="1"/>
</dbReference>
<protein>
    <recommendedName>
        <fullName evidence="6">FecR family protein</fullName>
    </recommendedName>
</protein>
<gene>
    <name evidence="4" type="ORF">DJ568_05050</name>
</gene>
<keyword evidence="1" id="KW-1133">Transmembrane helix</keyword>
<sequence length="338" mass="37925">MDKGIPTALLDKYLKGTCSAEEELIVREWYNSFVNDDDQVSSYTNAEKVKLQFKIKQAIESNIELLQKTNPEGVTTSKFSIKRLSYAVTGIAAMLVIAVGLVLLNAQYKPATGVSAPLEMVNIVNNTKIIQEQILSDGSHVWLYPGAKISFPKLFTGNTREVTMSGASFFDVAKNAAKPFIIYSEHMVTKVWGTSFRVRDSKASGFADVTVVTGKVSVKSIKSSEDKIEEVMLHPNEQVTYIKQKEILNSKKRVRESDLDIWKKINLSFDNAPIKTVIPVLNRHYNVNIVSTDEKLDNYLLNADFNGLNFVSVMEILRKTLNVSYEINNTNIILKNNN</sequence>
<dbReference type="OrthoDB" id="645173at2"/>
<dbReference type="GO" id="GO:0016989">
    <property type="term" value="F:sigma factor antagonist activity"/>
    <property type="evidence" value="ECO:0007669"/>
    <property type="project" value="TreeGrafter"/>
</dbReference>
<comment type="caution">
    <text evidence="4">The sequence shown here is derived from an EMBL/GenBank/DDBJ whole genome shotgun (WGS) entry which is preliminary data.</text>
</comment>
<evidence type="ECO:0000259" key="3">
    <source>
        <dbReference type="Pfam" id="PF16344"/>
    </source>
</evidence>
<dbReference type="RefSeq" id="WP_114004152.1">
    <property type="nucleotide sequence ID" value="NZ_QGDC01000002.1"/>
</dbReference>
<name>A0A367GSP9_9SPHI</name>
<dbReference type="Gene3D" id="2.60.120.1440">
    <property type="match status" value="1"/>
</dbReference>